<organism evidence="1 2">
    <name type="scientific">Naganishia vaughanmartiniae</name>
    <dbReference type="NCBI Taxonomy" id="1424756"/>
    <lineage>
        <taxon>Eukaryota</taxon>
        <taxon>Fungi</taxon>
        <taxon>Dikarya</taxon>
        <taxon>Basidiomycota</taxon>
        <taxon>Agaricomycotina</taxon>
        <taxon>Tremellomycetes</taxon>
        <taxon>Filobasidiales</taxon>
        <taxon>Filobasidiaceae</taxon>
        <taxon>Naganishia</taxon>
    </lineage>
</organism>
<dbReference type="EMBL" id="JASBWU010000034">
    <property type="protein sequence ID" value="KAJ9110996.1"/>
    <property type="molecule type" value="Genomic_DNA"/>
</dbReference>
<evidence type="ECO:0000313" key="1">
    <source>
        <dbReference type="EMBL" id="KAJ9110996.1"/>
    </source>
</evidence>
<keyword evidence="2" id="KW-1185">Reference proteome</keyword>
<evidence type="ECO:0000313" key="2">
    <source>
        <dbReference type="Proteomes" id="UP001243375"/>
    </source>
</evidence>
<gene>
    <name evidence="1" type="ORF">QFC22_006641</name>
</gene>
<accession>A0ACC2WJJ8</accession>
<proteinExistence type="predicted"/>
<protein>
    <submittedName>
        <fullName evidence="1">Uncharacterized protein</fullName>
    </submittedName>
</protein>
<name>A0ACC2WJJ8_9TREE</name>
<reference evidence="1" key="1">
    <citation type="submission" date="2023-04" db="EMBL/GenBank/DDBJ databases">
        <title>Draft Genome sequencing of Naganishia species isolated from polar environments using Oxford Nanopore Technology.</title>
        <authorList>
            <person name="Leo P."/>
            <person name="Venkateswaran K."/>
        </authorList>
    </citation>
    <scope>NUCLEOTIDE SEQUENCE</scope>
    <source>
        <strain evidence="1">MNA-CCFEE 5425</strain>
    </source>
</reference>
<dbReference type="Proteomes" id="UP001243375">
    <property type="component" value="Unassembled WGS sequence"/>
</dbReference>
<comment type="caution">
    <text evidence="1">The sequence shown here is derived from an EMBL/GenBank/DDBJ whole genome shotgun (WGS) entry which is preliminary data.</text>
</comment>
<sequence>MLADITHLCSSFKQYAAGTNGLLQMTYQDLVQSFDLVGMGVQALAIFVEYAVRPGNHDMLNALTQIQPRAETKAVRPTMTPSPNVGKLYDMLGSYIASFHNLKALATETQLVDTINFIATVKAASGDWERIRAFVLILESTCELFNRGRQSIVPSNMKEPVRLRKEFMTSA</sequence>